<dbReference type="WBParaSite" id="BTMF_0000091901-mRNA-1">
    <property type="protein sequence ID" value="BTMF_0000091901-mRNA-1"/>
    <property type="gene ID" value="BTMF_0000091901"/>
</dbReference>
<organism evidence="4">
    <name type="scientific">Brugia timori</name>
    <dbReference type="NCBI Taxonomy" id="42155"/>
    <lineage>
        <taxon>Eukaryota</taxon>
        <taxon>Metazoa</taxon>
        <taxon>Ecdysozoa</taxon>
        <taxon>Nematoda</taxon>
        <taxon>Chromadorea</taxon>
        <taxon>Rhabditida</taxon>
        <taxon>Spirurina</taxon>
        <taxon>Spiruromorpha</taxon>
        <taxon>Filarioidea</taxon>
        <taxon>Onchocercidae</taxon>
        <taxon>Brugia</taxon>
    </lineage>
</organism>
<dbReference type="Proteomes" id="UP000280834">
    <property type="component" value="Unassembled WGS sequence"/>
</dbReference>
<evidence type="ECO:0000313" key="4">
    <source>
        <dbReference type="WBParaSite" id="BTMF_0000091901-mRNA-1"/>
    </source>
</evidence>
<dbReference type="AlphaFoldDB" id="A0A0R3Q3Q1"/>
<reference evidence="4" key="1">
    <citation type="submission" date="2017-02" db="UniProtKB">
        <authorList>
            <consortium name="WormBaseParasite"/>
        </authorList>
    </citation>
    <scope>IDENTIFICATION</scope>
</reference>
<name>A0A0R3Q3Q1_9BILA</name>
<feature type="transmembrane region" description="Helical" evidence="1">
    <location>
        <begin position="35"/>
        <end position="58"/>
    </location>
</feature>
<evidence type="ECO:0000313" key="2">
    <source>
        <dbReference type="EMBL" id="VDO07239.1"/>
    </source>
</evidence>
<keyword evidence="1" id="KW-0812">Transmembrane</keyword>
<gene>
    <name evidence="2" type="ORF">BTMF_LOCUS283</name>
</gene>
<accession>A0A0R3Q3Q1</accession>
<keyword evidence="1" id="KW-1133">Transmembrane helix</keyword>
<keyword evidence="1" id="KW-0472">Membrane</keyword>
<reference evidence="2 3" key="2">
    <citation type="submission" date="2018-11" db="EMBL/GenBank/DDBJ databases">
        <authorList>
            <consortium name="Pathogen Informatics"/>
        </authorList>
    </citation>
    <scope>NUCLEOTIDE SEQUENCE [LARGE SCALE GENOMIC DNA]</scope>
</reference>
<evidence type="ECO:0000256" key="1">
    <source>
        <dbReference type="SAM" id="Phobius"/>
    </source>
</evidence>
<protein>
    <submittedName>
        <fullName evidence="4">DUF3137 domain-containing protein</fullName>
    </submittedName>
</protein>
<evidence type="ECO:0000313" key="3">
    <source>
        <dbReference type="Proteomes" id="UP000280834"/>
    </source>
</evidence>
<proteinExistence type="predicted"/>
<dbReference type="EMBL" id="UZAG01000125">
    <property type="protein sequence ID" value="VDO07239.1"/>
    <property type="molecule type" value="Genomic_DNA"/>
</dbReference>
<sequence>MSEADTRHDEPALERAVIYRAAQAPVLHAYVPLPIFGLECMLLLLCMRLFAFWALLLLPLHLLLVMQTNENPYWVRDLIAYYRFRWFADNRNTHGHGVAERNVASCLPYSQQIDEHTVITYEGDLTETIAVHGLSYETIGHRELDSLNQQWFSAINNVARSPNVALWTHLERQRVRFDFSGVAYDNDLSTEFARQYAGKFGDEAQFTNRLFLSPVYRLAGNKADKVSIRLSNRTSEGMAELRLRARDELAKISSQLLASLKRYHPRRLGTYWQGGQEGQGGQLCSRTAGFYARLLNNTDRHINLGAYELSHGLQSAALNFGAETVEIQGPAGSRFAAVLSLVAPYRAEQ</sequence>
<keyword evidence="3" id="KW-1185">Reference proteome</keyword>